<gene>
    <name evidence="1" type="primary">ORF144304</name>
</gene>
<sequence>AEKDKRKKMYQISSCALTVVIAVSVLNDKVASPMTNLTLLEVYDILVSKKVGV</sequence>
<dbReference type="EMBL" id="HACG01037887">
    <property type="protein sequence ID" value="CEK84752.1"/>
    <property type="molecule type" value="Transcribed_RNA"/>
</dbReference>
<feature type="non-terminal residue" evidence="1">
    <location>
        <position position="1"/>
    </location>
</feature>
<reference evidence="1" key="1">
    <citation type="submission" date="2014-12" db="EMBL/GenBank/DDBJ databases">
        <title>Insight into the proteome of Arion vulgaris.</title>
        <authorList>
            <person name="Aradska J."/>
            <person name="Bulat T."/>
            <person name="Smidak R."/>
            <person name="Sarate P."/>
            <person name="Gangsoo J."/>
            <person name="Sialana F."/>
            <person name="Bilban M."/>
            <person name="Lubec G."/>
        </authorList>
    </citation>
    <scope>NUCLEOTIDE SEQUENCE</scope>
    <source>
        <tissue evidence="1">Skin</tissue>
    </source>
</reference>
<organism evidence="1">
    <name type="scientific">Arion vulgaris</name>
    <dbReference type="NCBI Taxonomy" id="1028688"/>
    <lineage>
        <taxon>Eukaryota</taxon>
        <taxon>Metazoa</taxon>
        <taxon>Spiralia</taxon>
        <taxon>Lophotrochozoa</taxon>
        <taxon>Mollusca</taxon>
        <taxon>Gastropoda</taxon>
        <taxon>Heterobranchia</taxon>
        <taxon>Euthyneura</taxon>
        <taxon>Panpulmonata</taxon>
        <taxon>Eupulmonata</taxon>
        <taxon>Stylommatophora</taxon>
        <taxon>Helicina</taxon>
        <taxon>Arionoidea</taxon>
        <taxon>Arionidae</taxon>
        <taxon>Arion</taxon>
    </lineage>
</organism>
<protein>
    <submittedName>
        <fullName evidence="1">Uncharacterized protein</fullName>
    </submittedName>
</protein>
<name>A0A0B7AVR6_9EUPU</name>
<evidence type="ECO:0000313" key="1">
    <source>
        <dbReference type="EMBL" id="CEK84752.1"/>
    </source>
</evidence>
<dbReference type="AlphaFoldDB" id="A0A0B7AVR6"/>
<accession>A0A0B7AVR6</accession>
<proteinExistence type="predicted"/>